<accession>A0A6L2PQD8</accession>
<keyword evidence="5 8" id="KW-0472">Membrane</keyword>
<evidence type="ECO:0000313" key="9">
    <source>
        <dbReference type="EMBL" id="GFG32127.1"/>
    </source>
</evidence>
<dbReference type="InterPro" id="IPR013604">
    <property type="entry name" value="7TM_chemorcpt"/>
</dbReference>
<feature type="transmembrane region" description="Helical" evidence="8">
    <location>
        <begin position="84"/>
        <end position="107"/>
    </location>
</feature>
<evidence type="ECO:0000256" key="4">
    <source>
        <dbReference type="ARBA" id="ARBA00022989"/>
    </source>
</evidence>
<dbReference type="GO" id="GO:0007165">
    <property type="term" value="P:signal transduction"/>
    <property type="evidence" value="ECO:0007669"/>
    <property type="project" value="UniProtKB-KW"/>
</dbReference>
<dbReference type="AlphaFoldDB" id="A0A6L2PQD8"/>
<dbReference type="GO" id="GO:0050909">
    <property type="term" value="P:sensory perception of taste"/>
    <property type="evidence" value="ECO:0007669"/>
    <property type="project" value="InterPro"/>
</dbReference>
<proteinExistence type="inferred from homology"/>
<organism evidence="9 10">
    <name type="scientific">Coptotermes formosanus</name>
    <name type="common">Formosan subterranean termite</name>
    <dbReference type="NCBI Taxonomy" id="36987"/>
    <lineage>
        <taxon>Eukaryota</taxon>
        <taxon>Metazoa</taxon>
        <taxon>Ecdysozoa</taxon>
        <taxon>Arthropoda</taxon>
        <taxon>Hexapoda</taxon>
        <taxon>Insecta</taxon>
        <taxon>Pterygota</taxon>
        <taxon>Neoptera</taxon>
        <taxon>Polyneoptera</taxon>
        <taxon>Dictyoptera</taxon>
        <taxon>Blattodea</taxon>
        <taxon>Blattoidea</taxon>
        <taxon>Termitoidae</taxon>
        <taxon>Rhinotermitidae</taxon>
        <taxon>Coptotermes</taxon>
    </lineage>
</organism>
<evidence type="ECO:0000256" key="7">
    <source>
        <dbReference type="ARBA" id="ARBA00023224"/>
    </source>
</evidence>
<dbReference type="Proteomes" id="UP000502823">
    <property type="component" value="Unassembled WGS sequence"/>
</dbReference>
<evidence type="ECO:0000256" key="5">
    <source>
        <dbReference type="ARBA" id="ARBA00023136"/>
    </source>
</evidence>
<evidence type="ECO:0000256" key="2">
    <source>
        <dbReference type="ARBA" id="ARBA00022475"/>
    </source>
</evidence>
<dbReference type="Pfam" id="PF08395">
    <property type="entry name" value="7tm_7"/>
    <property type="match status" value="1"/>
</dbReference>
<dbReference type="OrthoDB" id="6478931at2759"/>
<dbReference type="GO" id="GO:0007635">
    <property type="term" value="P:chemosensory behavior"/>
    <property type="evidence" value="ECO:0007669"/>
    <property type="project" value="TreeGrafter"/>
</dbReference>
<keyword evidence="3 8" id="KW-0812">Transmembrane</keyword>
<dbReference type="GO" id="GO:0043025">
    <property type="term" value="C:neuronal cell body"/>
    <property type="evidence" value="ECO:0007669"/>
    <property type="project" value="TreeGrafter"/>
</dbReference>
<dbReference type="InParanoid" id="A0A6L2PQD8"/>
<dbReference type="PANTHER" id="PTHR21143">
    <property type="entry name" value="INVERTEBRATE GUSTATORY RECEPTOR"/>
    <property type="match status" value="1"/>
</dbReference>
<dbReference type="FunCoup" id="A0A6L2PQD8">
    <property type="interactions" value="15"/>
</dbReference>
<dbReference type="GO" id="GO:0030424">
    <property type="term" value="C:axon"/>
    <property type="evidence" value="ECO:0007669"/>
    <property type="project" value="TreeGrafter"/>
</dbReference>
<feature type="transmembrane region" description="Helical" evidence="8">
    <location>
        <begin position="427"/>
        <end position="446"/>
    </location>
</feature>
<keyword evidence="4 8" id="KW-1133">Transmembrane helix</keyword>
<evidence type="ECO:0000256" key="6">
    <source>
        <dbReference type="ARBA" id="ARBA00023170"/>
    </source>
</evidence>
<feature type="transmembrane region" description="Helical" evidence="8">
    <location>
        <begin position="311"/>
        <end position="333"/>
    </location>
</feature>
<keyword evidence="2 8" id="KW-1003">Cell membrane</keyword>
<dbReference type="GO" id="GO:0030425">
    <property type="term" value="C:dendrite"/>
    <property type="evidence" value="ECO:0007669"/>
    <property type="project" value="TreeGrafter"/>
</dbReference>
<feature type="transmembrane region" description="Helical" evidence="8">
    <location>
        <begin position="345"/>
        <end position="366"/>
    </location>
</feature>
<evidence type="ECO:0000256" key="1">
    <source>
        <dbReference type="ARBA" id="ARBA00004651"/>
    </source>
</evidence>
<feature type="transmembrane region" description="Helical" evidence="8">
    <location>
        <begin position="54"/>
        <end position="72"/>
    </location>
</feature>
<evidence type="ECO:0000256" key="3">
    <source>
        <dbReference type="ARBA" id="ARBA00022692"/>
    </source>
</evidence>
<feature type="transmembrane region" description="Helical" evidence="8">
    <location>
        <begin position="179"/>
        <end position="203"/>
    </location>
</feature>
<feature type="transmembrane region" description="Helical" evidence="8">
    <location>
        <begin position="145"/>
        <end position="167"/>
    </location>
</feature>
<name>A0A6L2PQD8_COPFO</name>
<comment type="similarity">
    <text evidence="8">Belongs to the insect chemoreceptor superfamily. Gustatory receptor (GR) family.</text>
</comment>
<keyword evidence="7 8" id="KW-0807">Transducer</keyword>
<gene>
    <name evidence="9" type="ORF">Cfor_12280</name>
</gene>
<keyword evidence="10" id="KW-1185">Reference proteome</keyword>
<dbReference type="PANTHER" id="PTHR21143:SF134">
    <property type="entry name" value="GUSTATORY RECEPTOR"/>
    <property type="match status" value="1"/>
</dbReference>
<keyword evidence="6 8" id="KW-0675">Receptor</keyword>
<comment type="function">
    <text evidence="8">Gustatory receptor which mediates acceptance or avoidance behavior, depending on its substrates.</text>
</comment>
<evidence type="ECO:0000256" key="8">
    <source>
        <dbReference type="RuleBase" id="RU363108"/>
    </source>
</evidence>
<dbReference type="EMBL" id="BLKM01007982">
    <property type="protein sequence ID" value="GFG32127.1"/>
    <property type="molecule type" value="Genomic_DNA"/>
</dbReference>
<comment type="caution">
    <text evidence="9">The sequence shown here is derived from an EMBL/GenBank/DDBJ whole genome shotgun (WGS) entry which is preliminary data.</text>
</comment>
<dbReference type="GO" id="GO:0008049">
    <property type="term" value="P:male courtship behavior"/>
    <property type="evidence" value="ECO:0007669"/>
    <property type="project" value="TreeGrafter"/>
</dbReference>
<comment type="subcellular location">
    <subcellularLocation>
        <location evidence="1 8">Cell membrane</location>
        <topology evidence="1 8">Multi-pass membrane protein</topology>
    </subcellularLocation>
</comment>
<dbReference type="GO" id="GO:0005886">
    <property type="term" value="C:plasma membrane"/>
    <property type="evidence" value="ECO:0007669"/>
    <property type="project" value="UniProtKB-SubCell"/>
</dbReference>
<protein>
    <recommendedName>
        <fullName evidence="8">Gustatory receptor</fullName>
    </recommendedName>
</protein>
<sequence length="459" mass="51779">MQNTGIIRTDFLAAIRPFVYASKLIGLMPLDSPDRCSGEISSKKVYIGTSPWNIAHSLILILGLLCAFVPHLKFKITHIHTCYSFSFVIFDVVGCVLLFLASLVSLLQQAILCREELKDSLLTIARIDSHLLRNSYSGVYRKTKIILVLQLVISFVYFLTLFSFDFFTTKKSFGWFHRFVKYFINAIDVVMSLQFVNFVFMIGHRFRVLNSELNSTVTASSIRVHDYTSYPDGADSVSFIEVGFDDTVGRKKMATRVVPAASTTNTQIFTNHWLKRRLRNQGVCNIRTLRRIYLLLHSVISTVNNSFGVQIMLTIISSATATTLNIHTVIVFLTKDLGTSVKDNMNKLLMLNLASTIPGVLKLIIITASCELSKKEAGRTAVLVHKLLLHRNVDPDILTELQLFSQQLLHINTNFTASGFFVLDFSFLYSTLGSIATFLVFLTQVWESYGHHTHTQACD</sequence>
<reference evidence="10" key="1">
    <citation type="submission" date="2020-01" db="EMBL/GenBank/DDBJ databases">
        <title>Draft genome sequence of the Termite Coptotermes fromosanus.</title>
        <authorList>
            <person name="Itakura S."/>
            <person name="Yosikawa Y."/>
            <person name="Umezawa K."/>
        </authorList>
    </citation>
    <scope>NUCLEOTIDE SEQUENCE [LARGE SCALE GENOMIC DNA]</scope>
</reference>
<evidence type="ECO:0000313" key="10">
    <source>
        <dbReference type="Proteomes" id="UP000502823"/>
    </source>
</evidence>